<protein>
    <submittedName>
        <fullName evidence="1">Poxvirus A32 protein</fullName>
    </submittedName>
</protein>
<evidence type="ECO:0000313" key="2">
    <source>
        <dbReference type="Proteomes" id="UP000704712"/>
    </source>
</evidence>
<dbReference type="Proteomes" id="UP000704712">
    <property type="component" value="Unassembled WGS sequence"/>
</dbReference>
<organism evidence="1 2">
    <name type="scientific">Phytophthora infestans</name>
    <name type="common">Potato late blight agent</name>
    <name type="synonym">Botrytis infestans</name>
    <dbReference type="NCBI Taxonomy" id="4787"/>
    <lineage>
        <taxon>Eukaryota</taxon>
        <taxon>Sar</taxon>
        <taxon>Stramenopiles</taxon>
        <taxon>Oomycota</taxon>
        <taxon>Peronosporomycetes</taxon>
        <taxon>Peronosporales</taxon>
        <taxon>Peronosporaceae</taxon>
        <taxon>Phytophthora</taxon>
    </lineage>
</organism>
<dbReference type="EMBL" id="JAACNO010003126">
    <property type="protein sequence ID" value="KAF4128411.1"/>
    <property type="molecule type" value="Genomic_DNA"/>
</dbReference>
<dbReference type="AlphaFoldDB" id="A0A8S9TJM3"/>
<comment type="caution">
    <text evidence="1">The sequence shown here is derived from an EMBL/GenBank/DDBJ whole genome shotgun (WGS) entry which is preliminary data.</text>
</comment>
<dbReference type="Pfam" id="PF04665">
    <property type="entry name" value="Pox_A32"/>
    <property type="match status" value="1"/>
</dbReference>
<dbReference type="InterPro" id="IPR027417">
    <property type="entry name" value="P-loop_NTPase"/>
</dbReference>
<dbReference type="InterPro" id="IPR006758">
    <property type="entry name" value="A32L"/>
</dbReference>
<proteinExistence type="predicted"/>
<dbReference type="Gene3D" id="3.40.50.300">
    <property type="entry name" value="P-loop containing nucleotide triphosphate hydrolases"/>
    <property type="match status" value="1"/>
</dbReference>
<sequence>MINFYQYTKREHVINPNVGILGIDVPFRALAAAPSGSGKTNALLNLIVAMNKTFHEIIVCVKSRDEPLYNHLFDKLGNKSVLFFEDGAVPPTTNYSIKDEERNKLKRIDKYQRFIIFDDLILDHQANVQAKQYFIKGRKLGFSMLYIGQSFFQIPKMIRDNVQYFILGKNLLNKDLRLILTCFPTELNLEEFTRVYNENTQNSLDTLLIDIQKGIARPNITGGAIQL</sequence>
<gene>
    <name evidence="1" type="ORF">GN958_ATG22400</name>
</gene>
<name>A0A8S9TJM3_PHYIN</name>
<evidence type="ECO:0000313" key="1">
    <source>
        <dbReference type="EMBL" id="KAF4128411.1"/>
    </source>
</evidence>
<accession>A0A8S9TJM3</accession>
<dbReference type="SUPFAM" id="SSF52540">
    <property type="entry name" value="P-loop containing nucleoside triphosphate hydrolases"/>
    <property type="match status" value="1"/>
</dbReference>
<reference evidence="1" key="1">
    <citation type="submission" date="2020-03" db="EMBL/GenBank/DDBJ databases">
        <title>Hybrid Assembly of Korean Phytophthora infestans isolates.</title>
        <authorList>
            <person name="Prokchorchik M."/>
            <person name="Lee Y."/>
            <person name="Seo J."/>
            <person name="Cho J.-H."/>
            <person name="Park Y.-E."/>
            <person name="Jang D.-C."/>
            <person name="Im J.-S."/>
            <person name="Choi J.-G."/>
            <person name="Park H.-J."/>
            <person name="Lee G.-B."/>
            <person name="Lee Y.-G."/>
            <person name="Hong S.-Y."/>
            <person name="Cho K."/>
            <person name="Sohn K.H."/>
        </authorList>
    </citation>
    <scope>NUCLEOTIDE SEQUENCE</scope>
    <source>
        <strain evidence="1">KR_2_A2</strain>
    </source>
</reference>